<evidence type="ECO:0000256" key="1">
    <source>
        <dbReference type="SAM" id="MobiDB-lite"/>
    </source>
</evidence>
<sequence>MSLERYSSALEDHSARMMTGKPPSSNQRPTQRSASNAPAPRTQNNTENLSAAQKLYRRKLLSAKESAVKAQLSALSVDNNTINLVISQAEAELEYRRMRNRAHQAKHKLKQKLKLKDLEKSSVRLRE</sequence>
<reference evidence="2" key="1">
    <citation type="submission" date="2023-04" db="EMBL/GenBank/DDBJ databases">
        <title>Phytophthora lilii NBRC 32176.</title>
        <authorList>
            <person name="Ichikawa N."/>
            <person name="Sato H."/>
            <person name="Tonouchi N."/>
        </authorList>
    </citation>
    <scope>NUCLEOTIDE SEQUENCE</scope>
    <source>
        <strain evidence="2">NBRC 32176</strain>
    </source>
</reference>
<protein>
    <submittedName>
        <fullName evidence="2">Unnamed protein product</fullName>
    </submittedName>
</protein>
<comment type="caution">
    <text evidence="2">The sequence shown here is derived from an EMBL/GenBank/DDBJ whole genome shotgun (WGS) entry which is preliminary data.</text>
</comment>
<evidence type="ECO:0000313" key="2">
    <source>
        <dbReference type="EMBL" id="GMF15111.1"/>
    </source>
</evidence>
<name>A0A9W6TKT3_9STRA</name>
<dbReference type="EMBL" id="BSXW01000215">
    <property type="protein sequence ID" value="GMF15111.1"/>
    <property type="molecule type" value="Genomic_DNA"/>
</dbReference>
<gene>
    <name evidence="2" type="ORF">Plil01_000512800</name>
</gene>
<keyword evidence="3" id="KW-1185">Reference proteome</keyword>
<feature type="region of interest" description="Disordered" evidence="1">
    <location>
        <begin position="1"/>
        <end position="49"/>
    </location>
</feature>
<organism evidence="2 3">
    <name type="scientific">Phytophthora lilii</name>
    <dbReference type="NCBI Taxonomy" id="2077276"/>
    <lineage>
        <taxon>Eukaryota</taxon>
        <taxon>Sar</taxon>
        <taxon>Stramenopiles</taxon>
        <taxon>Oomycota</taxon>
        <taxon>Peronosporomycetes</taxon>
        <taxon>Peronosporales</taxon>
        <taxon>Peronosporaceae</taxon>
        <taxon>Phytophthora</taxon>
    </lineage>
</organism>
<evidence type="ECO:0000313" key="3">
    <source>
        <dbReference type="Proteomes" id="UP001165083"/>
    </source>
</evidence>
<proteinExistence type="predicted"/>
<dbReference type="Proteomes" id="UP001165083">
    <property type="component" value="Unassembled WGS sequence"/>
</dbReference>
<dbReference type="AlphaFoldDB" id="A0A9W6TKT3"/>
<feature type="compositionally biased region" description="Polar residues" evidence="1">
    <location>
        <begin position="22"/>
        <end position="49"/>
    </location>
</feature>
<accession>A0A9W6TKT3</accession>